<accession>A0A644W6N0</accession>
<dbReference type="EMBL" id="VSSQ01000598">
    <property type="protein sequence ID" value="MPL98252.1"/>
    <property type="molecule type" value="Genomic_DNA"/>
</dbReference>
<protein>
    <submittedName>
        <fullName evidence="1">Uncharacterized protein</fullName>
    </submittedName>
</protein>
<sequence length="405" mass="42378">MAVVALVMMLFLLIAGFAWLPMLAQENKTAQNDWEEQQAWYAAEAGFVRAKTELNNSADGGDWSWLAKSASKADLNAAMISIVDDILTGTKQAKYAVYISPELSSTDAPTAATEYSITAVGQVNGMQKILKKTITTAASSGGNSGGDTPTAPDAMVAAGGKIMVHDPWMHFNSDGTIFTSTTLKVNPNSDASAGNANWWSSLANTLYTHLPDSMFVYPSGTAKGYLTYGGTLNLGAGETAYMDSLQITDWQGAHPAYSGSFNITGATGSTVYFTSAVASKLVFNGITGPSSGEPLNIIIDGDADISGLSFSGNVRIIVKGTLTLSGGNGSGNFMFLSNGNITVKQSISAIHNLFLSSDGDIKIAGDFKGQMQAKGNIDIFGVGSTYTFNGDVLKAFSLPAGMTKN</sequence>
<gene>
    <name evidence="1" type="ORF">SDC9_44452</name>
</gene>
<evidence type="ECO:0000313" key="1">
    <source>
        <dbReference type="EMBL" id="MPL98252.1"/>
    </source>
</evidence>
<proteinExistence type="predicted"/>
<comment type="caution">
    <text evidence="1">The sequence shown here is derived from an EMBL/GenBank/DDBJ whole genome shotgun (WGS) entry which is preliminary data.</text>
</comment>
<reference evidence="1" key="1">
    <citation type="submission" date="2019-08" db="EMBL/GenBank/DDBJ databases">
        <authorList>
            <person name="Kucharzyk K."/>
            <person name="Murdoch R.W."/>
            <person name="Higgins S."/>
            <person name="Loffler F."/>
        </authorList>
    </citation>
    <scope>NUCLEOTIDE SEQUENCE</scope>
</reference>
<organism evidence="1">
    <name type="scientific">bioreactor metagenome</name>
    <dbReference type="NCBI Taxonomy" id="1076179"/>
    <lineage>
        <taxon>unclassified sequences</taxon>
        <taxon>metagenomes</taxon>
        <taxon>ecological metagenomes</taxon>
    </lineage>
</organism>
<name>A0A644W6N0_9ZZZZ</name>
<dbReference type="AlphaFoldDB" id="A0A644W6N0"/>